<protein>
    <submittedName>
        <fullName evidence="1">Uncharacterized protein</fullName>
    </submittedName>
</protein>
<keyword evidence="2" id="KW-1185">Reference proteome</keyword>
<dbReference type="EMBL" id="JAYMGO010000006">
    <property type="protein sequence ID" value="KAL1272805.1"/>
    <property type="molecule type" value="Genomic_DNA"/>
</dbReference>
<dbReference type="PANTHER" id="PTHR47027">
    <property type="entry name" value="REVERSE TRANSCRIPTASE DOMAIN-CONTAINING PROTEIN"/>
    <property type="match status" value="1"/>
</dbReference>
<proteinExistence type="predicted"/>
<evidence type="ECO:0000313" key="1">
    <source>
        <dbReference type="EMBL" id="KAL1272805.1"/>
    </source>
</evidence>
<dbReference type="PANTHER" id="PTHR47027:SF26">
    <property type="entry name" value="REVERSE TRANSCRIPTASE DOMAIN-CONTAINING PROTEIN"/>
    <property type="match status" value="1"/>
</dbReference>
<sequence length="169" mass="19223">MQEVLKICKIAWNSSPQHVITGLTINTKKTVVMYQPAPGKPYQEPAVDKFAYLGSTLSQCVHIGAETDVRLAKASSAFGRLSSSVWDRKGISLTTKLKLYKAVVLPALLYASETWTIYKQHANKLNRFLLCCLRKLLKVKWQVKYMKGQVCLVFPKSQLRWWSQCENAK</sequence>
<evidence type="ECO:0000313" key="2">
    <source>
        <dbReference type="Proteomes" id="UP001558613"/>
    </source>
</evidence>
<comment type="caution">
    <text evidence="1">The sequence shown here is derived from an EMBL/GenBank/DDBJ whole genome shotgun (WGS) entry which is preliminary data.</text>
</comment>
<gene>
    <name evidence="1" type="ORF">QQF64_028667</name>
</gene>
<dbReference type="Proteomes" id="UP001558613">
    <property type="component" value="Unassembled WGS sequence"/>
</dbReference>
<reference evidence="1 2" key="1">
    <citation type="submission" date="2023-09" db="EMBL/GenBank/DDBJ databases">
        <authorList>
            <person name="Wang M."/>
        </authorList>
    </citation>
    <scope>NUCLEOTIDE SEQUENCE [LARGE SCALE GENOMIC DNA]</scope>
    <source>
        <strain evidence="1">GT-2023</strain>
        <tissue evidence="1">Liver</tissue>
    </source>
</reference>
<name>A0ABR3N7C0_9TELE</name>
<accession>A0ABR3N7C0</accession>
<organism evidence="1 2">
    <name type="scientific">Cirrhinus molitorella</name>
    <name type="common">mud carp</name>
    <dbReference type="NCBI Taxonomy" id="172907"/>
    <lineage>
        <taxon>Eukaryota</taxon>
        <taxon>Metazoa</taxon>
        <taxon>Chordata</taxon>
        <taxon>Craniata</taxon>
        <taxon>Vertebrata</taxon>
        <taxon>Euteleostomi</taxon>
        <taxon>Actinopterygii</taxon>
        <taxon>Neopterygii</taxon>
        <taxon>Teleostei</taxon>
        <taxon>Ostariophysi</taxon>
        <taxon>Cypriniformes</taxon>
        <taxon>Cyprinidae</taxon>
        <taxon>Labeoninae</taxon>
        <taxon>Labeonini</taxon>
        <taxon>Cirrhinus</taxon>
    </lineage>
</organism>